<dbReference type="GO" id="GO:0000973">
    <property type="term" value="P:post-transcriptional tethering of RNA polymerase II gene DNA at nuclear periphery"/>
    <property type="evidence" value="ECO:0007669"/>
    <property type="project" value="TreeGrafter"/>
</dbReference>
<proteinExistence type="inferred from homology"/>
<protein>
    <recommendedName>
        <fullName evidence="7">Nuclear pore complex protein</fullName>
    </recommendedName>
</protein>
<evidence type="ECO:0000256" key="4">
    <source>
        <dbReference type="ARBA" id="ARBA00023010"/>
    </source>
</evidence>
<evidence type="ECO:0000256" key="8">
    <source>
        <dbReference type="SAM" id="MobiDB-lite"/>
    </source>
</evidence>
<evidence type="ECO:0000256" key="7">
    <source>
        <dbReference type="RuleBase" id="RU365072"/>
    </source>
</evidence>
<keyword evidence="3" id="KW-0653">Protein transport</keyword>
<organism evidence="9 10">
    <name type="scientific">Podospora fimiseda</name>
    <dbReference type="NCBI Taxonomy" id="252190"/>
    <lineage>
        <taxon>Eukaryota</taxon>
        <taxon>Fungi</taxon>
        <taxon>Dikarya</taxon>
        <taxon>Ascomycota</taxon>
        <taxon>Pezizomycotina</taxon>
        <taxon>Sordariomycetes</taxon>
        <taxon>Sordariomycetidae</taxon>
        <taxon>Sordariales</taxon>
        <taxon>Podosporaceae</taxon>
        <taxon>Podospora</taxon>
    </lineage>
</organism>
<name>A0AAN7BZ28_9PEZI</name>
<dbReference type="GO" id="GO:0006406">
    <property type="term" value="P:mRNA export from nucleus"/>
    <property type="evidence" value="ECO:0007669"/>
    <property type="project" value="TreeGrafter"/>
</dbReference>
<comment type="caution">
    <text evidence="9">The sequence shown here is derived from an EMBL/GenBank/DDBJ whole genome shotgun (WGS) entry which is preliminary data.</text>
</comment>
<dbReference type="PANTHER" id="PTHR13003">
    <property type="entry name" value="NUP107-RELATED"/>
    <property type="match status" value="1"/>
</dbReference>
<dbReference type="GO" id="GO:0031965">
    <property type="term" value="C:nuclear membrane"/>
    <property type="evidence" value="ECO:0007669"/>
    <property type="project" value="UniProtKB-SubCell"/>
</dbReference>
<keyword evidence="2" id="KW-0509">mRNA transport</keyword>
<dbReference type="GO" id="GO:0017056">
    <property type="term" value="F:structural constituent of nuclear pore"/>
    <property type="evidence" value="ECO:0007669"/>
    <property type="project" value="UniProtKB-UniRule"/>
</dbReference>
<comment type="subcellular location">
    <subcellularLocation>
        <location evidence="7">Nucleus</location>
        <location evidence="7">Nuclear pore complex</location>
    </subcellularLocation>
    <subcellularLocation>
        <location evidence="7">Nucleus membrane</location>
    </subcellularLocation>
</comment>
<evidence type="ECO:0000256" key="6">
    <source>
        <dbReference type="ARBA" id="ARBA00023242"/>
    </source>
</evidence>
<keyword evidence="5 7" id="KW-0906">Nuclear pore complex</keyword>
<dbReference type="GO" id="GO:0031080">
    <property type="term" value="C:nuclear pore outer ring"/>
    <property type="evidence" value="ECO:0007669"/>
    <property type="project" value="TreeGrafter"/>
</dbReference>
<keyword evidence="6 7" id="KW-0539">Nucleus</keyword>
<accession>A0AAN7BZ28</accession>
<evidence type="ECO:0000256" key="1">
    <source>
        <dbReference type="ARBA" id="ARBA00022448"/>
    </source>
</evidence>
<sequence>MAPTFHFPTASDLVSQSSTPSRPQGTILESIADFQMPYQQNKYQQVGEEVDYFASQLDRYNADLRGSLAEKRGQVFKLVDSYYTYTQKRIARLRERQFRQRAESWMREGSGDMDVDEVEDGAPAVTSEELRRVEEEAQTWDLLRRTLPLRYGDQTAPQPEAQNQQSRSRKEWWDEFLLTDSAAREKKVVLEWLQNTANHGPPIDEVVSELQQNADRGDILAHGWLHTRSKIKLQKSVNGYQGVLDPGLTATAQSHLGSSTLVTQLDPDAITRQDRKLEKHDEYFERAIWLGCFEMLRRGYSMAEIRDWCSERTELWRAATIAPLPLASPEDEEQYDFEPRSLVLWRRMCHANARDGGTDDYDRAVHGLLAGDIPSVEKVCKSWDDVLFAHYNALLRTQFDSFLIKNAGSEVAKLAQQFPAFNAVTHHSDPITAAKRLITSLETDLRTKNEAMRVQKALQGAIVANDLDRHLFHQGLVLGRLANHRQRSKLVLDIAYPVTETINEKKFCDLGDHDGIRILAHVVIIVNTLDRLSGFTKEGGSLHSSHQAQENIITAYASYLRLANLDEMVPLYCSKLSGDRLYETMGRNLIHIVGDELRSHQLTIMKKLGISPQDFAKKLPVIFLEDVQDQALRCGAKEKFKILEDGPATLKYGRIVKPDFFGEDAEFVDTEDEMIIRTMEWLMLIPGMFVETCTFAVRVYKYFLKKTRLRAARAFSDRVSPIEIVRTKSPIAVNDAGEDPSPAWFEQFANGQLPEDFLEECNVSRDSLVTTVKNLWELECLVRALDAMETLSSLAGLSREESTASREMWQHTSQEVRAARACMQPVLKGWLLTTNDDDKDFKALREAYIPETVLAYISSLHFAGTSLSRDNLLECMDLAGVIAEKGSDVAHEFVRSGRMKELLEAFAACGKALAIWTSDKKVPHTNSRKIKELGWSRELWSVKP</sequence>
<dbReference type="Gene3D" id="1.20.190.50">
    <property type="match status" value="1"/>
</dbReference>
<dbReference type="Proteomes" id="UP001301958">
    <property type="component" value="Unassembled WGS sequence"/>
</dbReference>
<evidence type="ECO:0000256" key="3">
    <source>
        <dbReference type="ARBA" id="ARBA00022927"/>
    </source>
</evidence>
<keyword evidence="4 7" id="KW-0811">Translocation</keyword>
<feature type="compositionally biased region" description="Polar residues" evidence="8">
    <location>
        <begin position="12"/>
        <end position="22"/>
    </location>
</feature>
<comment type="similarity">
    <text evidence="7">Belongs to the nucleoporin Nup84/Nup107 family.</text>
</comment>
<evidence type="ECO:0000256" key="2">
    <source>
        <dbReference type="ARBA" id="ARBA00022816"/>
    </source>
</evidence>
<dbReference type="GO" id="GO:0006606">
    <property type="term" value="P:protein import into nucleus"/>
    <property type="evidence" value="ECO:0007669"/>
    <property type="project" value="TreeGrafter"/>
</dbReference>
<dbReference type="InterPro" id="IPR007252">
    <property type="entry name" value="Nup84/Nup107"/>
</dbReference>
<keyword evidence="1 7" id="KW-0813">Transport</keyword>
<dbReference type="EMBL" id="MU865288">
    <property type="protein sequence ID" value="KAK4232210.1"/>
    <property type="molecule type" value="Genomic_DNA"/>
</dbReference>
<dbReference type="AlphaFoldDB" id="A0AAN7BZ28"/>
<evidence type="ECO:0000313" key="9">
    <source>
        <dbReference type="EMBL" id="KAK4232210.1"/>
    </source>
</evidence>
<reference evidence="9" key="2">
    <citation type="submission" date="2023-05" db="EMBL/GenBank/DDBJ databases">
        <authorList>
            <consortium name="Lawrence Berkeley National Laboratory"/>
            <person name="Steindorff A."/>
            <person name="Hensen N."/>
            <person name="Bonometti L."/>
            <person name="Westerberg I."/>
            <person name="Brannstrom I.O."/>
            <person name="Guillou S."/>
            <person name="Cros-Aarteil S."/>
            <person name="Calhoun S."/>
            <person name="Haridas S."/>
            <person name="Kuo A."/>
            <person name="Mondo S."/>
            <person name="Pangilinan J."/>
            <person name="Riley R."/>
            <person name="Labutti K."/>
            <person name="Andreopoulos B."/>
            <person name="Lipzen A."/>
            <person name="Chen C."/>
            <person name="Yanf M."/>
            <person name="Daum C."/>
            <person name="Ng V."/>
            <person name="Clum A."/>
            <person name="Ohm R."/>
            <person name="Martin F."/>
            <person name="Silar P."/>
            <person name="Natvig D."/>
            <person name="Lalanne C."/>
            <person name="Gautier V."/>
            <person name="Ament-Velasquez S.L."/>
            <person name="Kruys A."/>
            <person name="Hutchinson M.I."/>
            <person name="Powell A.J."/>
            <person name="Barry K."/>
            <person name="Miller A.N."/>
            <person name="Grigoriev I.V."/>
            <person name="Debuchy R."/>
            <person name="Gladieux P."/>
            <person name="Thoren M.H."/>
            <person name="Johannesson H."/>
        </authorList>
    </citation>
    <scope>NUCLEOTIDE SEQUENCE</scope>
    <source>
        <strain evidence="9">CBS 990.96</strain>
    </source>
</reference>
<feature type="region of interest" description="Disordered" evidence="8">
    <location>
        <begin position="1"/>
        <end position="22"/>
    </location>
</feature>
<dbReference type="FunFam" id="1.10.3450.20:FF:000003">
    <property type="entry name" value="Nuclear pore complex protein"/>
    <property type="match status" value="1"/>
</dbReference>
<evidence type="ECO:0000313" key="10">
    <source>
        <dbReference type="Proteomes" id="UP001301958"/>
    </source>
</evidence>
<reference evidence="9" key="1">
    <citation type="journal article" date="2023" name="Mol. Phylogenet. Evol.">
        <title>Genome-scale phylogeny and comparative genomics of the fungal order Sordariales.</title>
        <authorList>
            <person name="Hensen N."/>
            <person name="Bonometti L."/>
            <person name="Westerberg I."/>
            <person name="Brannstrom I.O."/>
            <person name="Guillou S."/>
            <person name="Cros-Aarteil S."/>
            <person name="Calhoun S."/>
            <person name="Haridas S."/>
            <person name="Kuo A."/>
            <person name="Mondo S."/>
            <person name="Pangilinan J."/>
            <person name="Riley R."/>
            <person name="LaButti K."/>
            <person name="Andreopoulos B."/>
            <person name="Lipzen A."/>
            <person name="Chen C."/>
            <person name="Yan M."/>
            <person name="Daum C."/>
            <person name="Ng V."/>
            <person name="Clum A."/>
            <person name="Steindorff A."/>
            <person name="Ohm R.A."/>
            <person name="Martin F."/>
            <person name="Silar P."/>
            <person name="Natvig D.O."/>
            <person name="Lalanne C."/>
            <person name="Gautier V."/>
            <person name="Ament-Velasquez S.L."/>
            <person name="Kruys A."/>
            <person name="Hutchinson M.I."/>
            <person name="Powell A.J."/>
            <person name="Barry K."/>
            <person name="Miller A.N."/>
            <person name="Grigoriev I.V."/>
            <person name="Debuchy R."/>
            <person name="Gladieux P."/>
            <person name="Hiltunen Thoren M."/>
            <person name="Johannesson H."/>
        </authorList>
    </citation>
    <scope>NUCLEOTIDE SEQUENCE</scope>
    <source>
        <strain evidence="9">CBS 990.96</strain>
    </source>
</reference>
<dbReference type="PANTHER" id="PTHR13003:SF2">
    <property type="entry name" value="NUCLEAR PORE COMPLEX PROTEIN NUP107"/>
    <property type="match status" value="1"/>
</dbReference>
<comment type="function">
    <text evidence="7">Functions as a component of the nuclear pore complex (NPC).</text>
</comment>
<dbReference type="Pfam" id="PF04121">
    <property type="entry name" value="Nup84_Nup100"/>
    <property type="match status" value="1"/>
</dbReference>
<keyword evidence="7" id="KW-0472">Membrane</keyword>
<comment type="subunit">
    <text evidence="7">Part of the nuclear pore complex (NPC).</text>
</comment>
<keyword evidence="10" id="KW-1185">Reference proteome</keyword>
<evidence type="ECO:0000256" key="5">
    <source>
        <dbReference type="ARBA" id="ARBA00023132"/>
    </source>
</evidence>
<gene>
    <name evidence="9" type="ORF">QBC38DRAFT_463432</name>
</gene>
<dbReference type="Gene3D" id="1.10.3450.20">
    <property type="match status" value="1"/>
</dbReference>